<name>A0A139LIP8_9BACE</name>
<evidence type="ECO:0000313" key="1">
    <source>
        <dbReference type="EMBL" id="KXT51330.1"/>
    </source>
</evidence>
<dbReference type="EMBL" id="LTDF01000075">
    <property type="protein sequence ID" value="KXT51330.1"/>
    <property type="molecule type" value="Genomic_DNA"/>
</dbReference>
<organism evidence="1">
    <name type="scientific">Bacteroides intestinalis</name>
    <dbReference type="NCBI Taxonomy" id="329854"/>
    <lineage>
        <taxon>Bacteria</taxon>
        <taxon>Pseudomonadati</taxon>
        <taxon>Bacteroidota</taxon>
        <taxon>Bacteroidia</taxon>
        <taxon>Bacteroidales</taxon>
        <taxon>Bacteroidaceae</taxon>
        <taxon>Bacteroides</taxon>
    </lineage>
</organism>
<dbReference type="Proteomes" id="UP000070319">
    <property type="component" value="Unassembled WGS sequence"/>
</dbReference>
<sequence length="52" mass="6093">MNFFPYSFDSFSTVINRDVNGKKYLCNRNKKITYKYVVCSTLVWLVCNACVV</sequence>
<reference evidence="1 2" key="1">
    <citation type="submission" date="2016-02" db="EMBL/GenBank/DDBJ databases">
        <authorList>
            <person name="Wen L."/>
            <person name="He K."/>
            <person name="Yang H."/>
        </authorList>
    </citation>
    <scope>NUCLEOTIDE SEQUENCE [LARGE SCALE GENOMIC DNA]</scope>
    <source>
        <strain evidence="1 2">KLE1704</strain>
    </source>
</reference>
<accession>A0A139LIP8</accession>
<dbReference type="AlphaFoldDB" id="A0A139LIP8"/>
<evidence type="ECO:0000313" key="2">
    <source>
        <dbReference type="Proteomes" id="UP000070319"/>
    </source>
</evidence>
<protein>
    <submittedName>
        <fullName evidence="1">Uncharacterized protein</fullName>
    </submittedName>
</protein>
<gene>
    <name evidence="1" type="ORF">HMPREF2531_02118</name>
</gene>
<comment type="caution">
    <text evidence="1">The sequence shown here is derived from an EMBL/GenBank/DDBJ whole genome shotgun (WGS) entry which is preliminary data.</text>
</comment>
<dbReference type="PATRIC" id="fig|329854.7.peg.2157"/>
<proteinExistence type="predicted"/>